<dbReference type="EMBL" id="QROP01000053">
    <property type="protein sequence ID" value="RHL33924.1"/>
    <property type="molecule type" value="Genomic_DNA"/>
</dbReference>
<proteinExistence type="predicted"/>
<dbReference type="RefSeq" id="WP_118416993.1">
    <property type="nucleotide sequence ID" value="NZ_QROP01000053.1"/>
</dbReference>
<organism evidence="1 2">
    <name type="scientific">Segatella copri</name>
    <dbReference type="NCBI Taxonomy" id="165179"/>
    <lineage>
        <taxon>Bacteria</taxon>
        <taxon>Pseudomonadati</taxon>
        <taxon>Bacteroidota</taxon>
        <taxon>Bacteroidia</taxon>
        <taxon>Bacteroidales</taxon>
        <taxon>Prevotellaceae</taxon>
        <taxon>Segatella</taxon>
    </lineage>
</organism>
<evidence type="ECO:0000313" key="1">
    <source>
        <dbReference type="EMBL" id="RHL33924.1"/>
    </source>
</evidence>
<name>A0AA92V8U8_9BACT</name>
<dbReference type="AlphaFoldDB" id="A0AA92V8U8"/>
<sequence length="276" mass="32319">MKYVVYTFQFTPLVEVRQLDLFEQTLQVRDEIMAHKLEYFEEALASAKYRHYGRTYENSVQLHHDSIMIMRLANRKSFVREKNFQMIKDEDEPSCGVIIDYRPDHQVIAIEEASRAFNNTDTVRNILERSLNDILCKHRLSVSLNRQNLASEFWDYVKQYRGRINEVRFTYHYPNLGRASEKMKELLGDTSKVVNSTESEIVFKGKSLELDEKNEDLQDYTNDSENSGIPISLKIQGLKKTIKTGKRPKSFELEELDFQGDPMAYSKLLDTLNHGL</sequence>
<comment type="caution">
    <text evidence="1">The sequence shown here is derived from an EMBL/GenBank/DDBJ whole genome shotgun (WGS) entry which is preliminary data.</text>
</comment>
<gene>
    <name evidence="1" type="ORF">DW026_13590</name>
</gene>
<reference evidence="1 2" key="1">
    <citation type="submission" date="2018-08" db="EMBL/GenBank/DDBJ databases">
        <title>A genome reference for cultivated species of the human gut microbiota.</title>
        <authorList>
            <person name="Zou Y."/>
            <person name="Xue W."/>
            <person name="Luo G."/>
        </authorList>
    </citation>
    <scope>NUCLEOTIDE SEQUENCE [LARGE SCALE GENOMIC DNA]</scope>
    <source>
        <strain evidence="1 2">AF38-11</strain>
    </source>
</reference>
<evidence type="ECO:0000313" key="2">
    <source>
        <dbReference type="Proteomes" id="UP000283672"/>
    </source>
</evidence>
<accession>A0AA92V8U8</accession>
<dbReference type="Proteomes" id="UP000283672">
    <property type="component" value="Unassembled WGS sequence"/>
</dbReference>
<protein>
    <submittedName>
        <fullName evidence="1">Uncharacterized protein</fullName>
    </submittedName>
</protein>